<feature type="region of interest" description="Disordered" evidence="8">
    <location>
        <begin position="310"/>
        <end position="329"/>
    </location>
</feature>
<evidence type="ECO:0000256" key="1">
    <source>
        <dbReference type="ARBA" id="ARBA00004613"/>
    </source>
</evidence>
<evidence type="ECO:0008006" key="11">
    <source>
        <dbReference type="Google" id="ProtNLM"/>
    </source>
</evidence>
<proteinExistence type="inferred from homology"/>
<gene>
    <name evidence="9" type="ORF">ZIOFF_065451</name>
</gene>
<dbReference type="Gene3D" id="3.40.50.1110">
    <property type="entry name" value="SGNH hydrolase"/>
    <property type="match status" value="1"/>
</dbReference>
<dbReference type="GO" id="GO:0016042">
    <property type="term" value="P:lipid catabolic process"/>
    <property type="evidence" value="ECO:0007669"/>
    <property type="project" value="UniProtKB-KW"/>
</dbReference>
<dbReference type="InterPro" id="IPR035669">
    <property type="entry name" value="SGNH_plant_lipase-like"/>
</dbReference>
<keyword evidence="10" id="KW-1185">Reference proteome</keyword>
<dbReference type="PANTHER" id="PTHR45650">
    <property type="entry name" value="GDSL-LIKE LIPASE/ACYLHYDROLASE-RELATED"/>
    <property type="match status" value="1"/>
</dbReference>
<evidence type="ECO:0000256" key="5">
    <source>
        <dbReference type="ARBA" id="ARBA00022801"/>
    </source>
</evidence>
<dbReference type="Pfam" id="PF00657">
    <property type="entry name" value="Lipase_GDSL"/>
    <property type="match status" value="1"/>
</dbReference>
<comment type="similarity">
    <text evidence="2">Belongs to the 'GDSL' lipolytic enzyme family.</text>
</comment>
<evidence type="ECO:0000256" key="3">
    <source>
        <dbReference type="ARBA" id="ARBA00022525"/>
    </source>
</evidence>
<evidence type="ECO:0000313" key="9">
    <source>
        <dbReference type="EMBL" id="KAG6476213.1"/>
    </source>
</evidence>
<sequence length="339" mass="37057">MFVFGDSLLDPGNNNNLLTLAKANYFPNGIDFSIGTTGRYCNGGTLVDHLGKLLGLPFVPTFKNPSTNGSNILKGVNYASAGAGILWDTGLIFGDVFTMDEQIQNFKKTIEDLSLMLGNKTTDFLGRSLFFISMGANDYINNYLHPLAWRYKKYPIVAYEQLLVQEYSRQIKDIYDLGARKIFVSGVPPLGCIPNQIGGNNDSSGECIRSSNRMAVSYNNQVSMLAGELNATLAGASFLFWNNYKPVYDIIHNYSLYGVENAGLGGVCGGGREQGSVPVVQCLGADQCGVPWEAHSNDVALQLRVLGRRGGEKKGGDGEEEEEESRWGTVRLHCDGMER</sequence>
<reference evidence="9 10" key="1">
    <citation type="submission" date="2020-08" db="EMBL/GenBank/DDBJ databases">
        <title>Plant Genome Project.</title>
        <authorList>
            <person name="Zhang R.-G."/>
        </authorList>
    </citation>
    <scope>NUCLEOTIDE SEQUENCE [LARGE SCALE GENOMIC DNA]</scope>
    <source>
        <tissue evidence="9">Rhizome</tissue>
    </source>
</reference>
<dbReference type="InterPro" id="IPR036514">
    <property type="entry name" value="SGNH_hydro_sf"/>
</dbReference>
<evidence type="ECO:0000256" key="4">
    <source>
        <dbReference type="ARBA" id="ARBA00022729"/>
    </source>
</evidence>
<dbReference type="EMBL" id="JACMSC010000018">
    <property type="protein sequence ID" value="KAG6476213.1"/>
    <property type="molecule type" value="Genomic_DNA"/>
</dbReference>
<dbReference type="InterPro" id="IPR051238">
    <property type="entry name" value="GDSL_esterase/lipase"/>
</dbReference>
<organism evidence="9 10">
    <name type="scientific">Zingiber officinale</name>
    <name type="common">Ginger</name>
    <name type="synonym">Amomum zingiber</name>
    <dbReference type="NCBI Taxonomy" id="94328"/>
    <lineage>
        <taxon>Eukaryota</taxon>
        <taxon>Viridiplantae</taxon>
        <taxon>Streptophyta</taxon>
        <taxon>Embryophyta</taxon>
        <taxon>Tracheophyta</taxon>
        <taxon>Spermatophyta</taxon>
        <taxon>Magnoliopsida</taxon>
        <taxon>Liliopsida</taxon>
        <taxon>Zingiberales</taxon>
        <taxon>Zingiberaceae</taxon>
        <taxon>Zingiber</taxon>
    </lineage>
</organism>
<keyword evidence="3" id="KW-0964">Secreted</keyword>
<evidence type="ECO:0000313" key="10">
    <source>
        <dbReference type="Proteomes" id="UP000734854"/>
    </source>
</evidence>
<keyword evidence="5" id="KW-0378">Hydrolase</keyword>
<dbReference type="InterPro" id="IPR001087">
    <property type="entry name" value="GDSL"/>
</dbReference>
<evidence type="ECO:0000256" key="8">
    <source>
        <dbReference type="SAM" id="MobiDB-lite"/>
    </source>
</evidence>
<accession>A0A8J5F1W5</accession>
<dbReference type="GO" id="GO:0016788">
    <property type="term" value="F:hydrolase activity, acting on ester bonds"/>
    <property type="evidence" value="ECO:0007669"/>
    <property type="project" value="InterPro"/>
</dbReference>
<comment type="caution">
    <text evidence="9">The sequence shown here is derived from an EMBL/GenBank/DDBJ whole genome shotgun (WGS) entry which is preliminary data.</text>
</comment>
<comment type="subcellular location">
    <subcellularLocation>
        <location evidence="1">Secreted</location>
    </subcellularLocation>
</comment>
<evidence type="ECO:0000256" key="2">
    <source>
        <dbReference type="ARBA" id="ARBA00008668"/>
    </source>
</evidence>
<protein>
    <recommendedName>
        <fullName evidence="11">GDSL esterase/lipase</fullName>
    </recommendedName>
</protein>
<keyword evidence="6" id="KW-0442">Lipid degradation</keyword>
<evidence type="ECO:0000256" key="7">
    <source>
        <dbReference type="ARBA" id="ARBA00023098"/>
    </source>
</evidence>
<name>A0A8J5F1W5_ZINOF</name>
<dbReference type="GO" id="GO:0005576">
    <property type="term" value="C:extracellular region"/>
    <property type="evidence" value="ECO:0007669"/>
    <property type="project" value="UniProtKB-SubCell"/>
</dbReference>
<dbReference type="Proteomes" id="UP000734854">
    <property type="component" value="Unassembled WGS sequence"/>
</dbReference>
<evidence type="ECO:0000256" key="6">
    <source>
        <dbReference type="ARBA" id="ARBA00022963"/>
    </source>
</evidence>
<keyword evidence="4" id="KW-0732">Signal</keyword>
<dbReference type="CDD" id="cd01837">
    <property type="entry name" value="SGNH_plant_lipase_like"/>
    <property type="match status" value="1"/>
</dbReference>
<keyword evidence="7" id="KW-0443">Lipid metabolism</keyword>
<dbReference type="AlphaFoldDB" id="A0A8J5F1W5"/>
<dbReference type="PANTHER" id="PTHR45650:SF8">
    <property type="entry name" value="GDSL ESTERASE_LIPASE"/>
    <property type="match status" value="1"/>
</dbReference>